<gene>
    <name evidence="8" type="ORF">M427DRAFT_153825</name>
</gene>
<sequence>MSAYDGSHPFLSQSTRSSGDPSTLTLRRNGKRSTSDGVIDTPQEYIEEALDEMEENAEKAARTIHSWFEDWSEFLATTGVASFGIGVVLGGVYSGLMNSFINDILIPPLALLFGDSLNDFFIILMPGRNGPPYDSLADARADGAITENYGRFLFRLISAIIVTIVLAYIIGAFVRFQRAFSEEESNYKVCFQCTRPIPLEARRCNFCTSYMKGMEPLDEAEPAGGSSSNSMTASKQQTAKPIESIS</sequence>
<evidence type="ECO:0000256" key="6">
    <source>
        <dbReference type="SAM" id="MobiDB-lite"/>
    </source>
</evidence>
<reference evidence="8 9" key="1">
    <citation type="journal article" date="2015" name="Genome Biol. Evol.">
        <title>Phylogenomic analyses indicate that early fungi evolved digesting cell walls of algal ancestors of land plants.</title>
        <authorList>
            <person name="Chang Y."/>
            <person name="Wang S."/>
            <person name="Sekimoto S."/>
            <person name="Aerts A.L."/>
            <person name="Choi C."/>
            <person name="Clum A."/>
            <person name="LaButti K.M."/>
            <person name="Lindquist E.A."/>
            <person name="Yee Ngan C."/>
            <person name="Ohm R.A."/>
            <person name="Salamov A.A."/>
            <person name="Grigoriev I.V."/>
            <person name="Spatafora J.W."/>
            <person name="Berbee M.L."/>
        </authorList>
    </citation>
    <scope>NUCLEOTIDE SEQUENCE [LARGE SCALE GENOMIC DNA]</scope>
    <source>
        <strain evidence="8 9">JEL478</strain>
    </source>
</reference>
<dbReference type="Pfam" id="PF01741">
    <property type="entry name" value="MscL"/>
    <property type="match status" value="1"/>
</dbReference>
<evidence type="ECO:0008006" key="10">
    <source>
        <dbReference type="Google" id="ProtNLM"/>
    </source>
</evidence>
<organism evidence="8 9">
    <name type="scientific">Gonapodya prolifera (strain JEL478)</name>
    <name type="common">Monoblepharis prolifera</name>
    <dbReference type="NCBI Taxonomy" id="1344416"/>
    <lineage>
        <taxon>Eukaryota</taxon>
        <taxon>Fungi</taxon>
        <taxon>Fungi incertae sedis</taxon>
        <taxon>Chytridiomycota</taxon>
        <taxon>Chytridiomycota incertae sedis</taxon>
        <taxon>Monoblepharidomycetes</taxon>
        <taxon>Monoblepharidales</taxon>
        <taxon>Gonapodyaceae</taxon>
        <taxon>Gonapodya</taxon>
    </lineage>
</organism>
<keyword evidence="2 7" id="KW-0812">Transmembrane</keyword>
<evidence type="ECO:0000313" key="8">
    <source>
        <dbReference type="EMBL" id="KXS17287.1"/>
    </source>
</evidence>
<accession>A0A139AKJ1</accession>
<dbReference type="EMBL" id="KQ965747">
    <property type="protein sequence ID" value="KXS17287.1"/>
    <property type="molecule type" value="Genomic_DNA"/>
</dbReference>
<feature type="region of interest" description="Disordered" evidence="6">
    <location>
        <begin position="1"/>
        <end position="39"/>
    </location>
</feature>
<comment type="subcellular location">
    <subcellularLocation>
        <location evidence="1">Membrane</location>
        <topology evidence="1">Multi-pass membrane protein</topology>
    </subcellularLocation>
</comment>
<keyword evidence="3 7" id="KW-1133">Transmembrane helix</keyword>
<keyword evidence="9" id="KW-1185">Reference proteome</keyword>
<proteinExistence type="predicted"/>
<feature type="compositionally biased region" description="Polar residues" evidence="6">
    <location>
        <begin position="10"/>
        <end position="26"/>
    </location>
</feature>
<dbReference type="InterPro" id="IPR037673">
    <property type="entry name" value="MSC/AndL"/>
</dbReference>
<feature type="transmembrane region" description="Helical" evidence="7">
    <location>
        <begin position="152"/>
        <end position="174"/>
    </location>
</feature>
<name>A0A139AKJ1_GONPJ</name>
<evidence type="ECO:0000256" key="4">
    <source>
        <dbReference type="ARBA" id="ARBA00023136"/>
    </source>
</evidence>
<dbReference type="OMA" id="YCKESIN"/>
<dbReference type="Proteomes" id="UP000070544">
    <property type="component" value="Unassembled WGS sequence"/>
</dbReference>
<evidence type="ECO:0000256" key="3">
    <source>
        <dbReference type="ARBA" id="ARBA00022989"/>
    </source>
</evidence>
<dbReference type="STRING" id="1344416.A0A139AKJ1"/>
<feature type="transmembrane region" description="Helical" evidence="7">
    <location>
        <begin position="74"/>
        <end position="93"/>
    </location>
</feature>
<dbReference type="Gene3D" id="1.10.1200.120">
    <property type="entry name" value="Large-conductance mechanosensitive channel, MscL, domain 1"/>
    <property type="match status" value="1"/>
</dbReference>
<evidence type="ECO:0000256" key="2">
    <source>
        <dbReference type="ARBA" id="ARBA00022692"/>
    </source>
</evidence>
<dbReference type="SUPFAM" id="SSF81330">
    <property type="entry name" value="Gated mechanosensitive channel"/>
    <property type="match status" value="1"/>
</dbReference>
<dbReference type="InterPro" id="IPR036019">
    <property type="entry name" value="MscL_channel"/>
</dbReference>
<evidence type="ECO:0000256" key="5">
    <source>
        <dbReference type="SAM" id="Coils"/>
    </source>
</evidence>
<keyword evidence="5" id="KW-0175">Coiled coil</keyword>
<evidence type="ECO:0000313" key="9">
    <source>
        <dbReference type="Proteomes" id="UP000070544"/>
    </source>
</evidence>
<feature type="region of interest" description="Disordered" evidence="6">
    <location>
        <begin position="218"/>
        <end position="246"/>
    </location>
</feature>
<feature type="compositionally biased region" description="Polar residues" evidence="6">
    <location>
        <begin position="225"/>
        <end position="246"/>
    </location>
</feature>
<dbReference type="OrthoDB" id="10010920at2759"/>
<dbReference type="AlphaFoldDB" id="A0A139AKJ1"/>
<evidence type="ECO:0000256" key="7">
    <source>
        <dbReference type="SAM" id="Phobius"/>
    </source>
</evidence>
<dbReference type="GO" id="GO:0008381">
    <property type="term" value="F:mechanosensitive monoatomic ion channel activity"/>
    <property type="evidence" value="ECO:0007669"/>
    <property type="project" value="TreeGrafter"/>
</dbReference>
<evidence type="ECO:0000256" key="1">
    <source>
        <dbReference type="ARBA" id="ARBA00004141"/>
    </source>
</evidence>
<dbReference type="PANTHER" id="PTHR30266:SF2">
    <property type="entry name" value="LARGE-CONDUCTANCE MECHANOSENSITIVE CHANNEL"/>
    <property type="match status" value="1"/>
</dbReference>
<keyword evidence="4 7" id="KW-0472">Membrane</keyword>
<protein>
    <recommendedName>
        <fullName evidence="10">Gated mechanosensitive channel</fullName>
    </recommendedName>
</protein>
<feature type="coiled-coil region" evidence="5">
    <location>
        <begin position="43"/>
        <end position="70"/>
    </location>
</feature>
<dbReference type="PANTHER" id="PTHR30266">
    <property type="entry name" value="MECHANOSENSITIVE CHANNEL MSCL"/>
    <property type="match status" value="1"/>
</dbReference>
<dbReference type="GO" id="GO:0016020">
    <property type="term" value="C:membrane"/>
    <property type="evidence" value="ECO:0007669"/>
    <property type="project" value="UniProtKB-SubCell"/>
</dbReference>